<dbReference type="PANTHER" id="PTHR43272">
    <property type="entry name" value="LONG-CHAIN-FATTY-ACID--COA LIGASE"/>
    <property type="match status" value="1"/>
</dbReference>
<dbReference type="Pfam" id="PF00501">
    <property type="entry name" value="AMP-binding"/>
    <property type="match status" value="1"/>
</dbReference>
<dbReference type="PROSITE" id="PS00455">
    <property type="entry name" value="AMP_BINDING"/>
    <property type="match status" value="1"/>
</dbReference>
<feature type="compositionally biased region" description="Low complexity" evidence="3">
    <location>
        <begin position="622"/>
        <end position="631"/>
    </location>
</feature>
<gene>
    <name evidence="5" type="ORF">EZS28_022724</name>
</gene>
<protein>
    <submittedName>
        <fullName evidence="5">Long-chain acyl-CoA synthetase</fullName>
    </submittedName>
</protein>
<accession>A0A5J4VHA7</accession>
<dbReference type="Gene3D" id="3.40.50.12780">
    <property type="entry name" value="N-terminal domain of ligase-like"/>
    <property type="match status" value="1"/>
</dbReference>
<dbReference type="GO" id="GO:0016020">
    <property type="term" value="C:membrane"/>
    <property type="evidence" value="ECO:0007669"/>
    <property type="project" value="TreeGrafter"/>
</dbReference>
<dbReference type="AlphaFoldDB" id="A0A5J4VHA7"/>
<evidence type="ECO:0000259" key="4">
    <source>
        <dbReference type="Pfam" id="PF00501"/>
    </source>
</evidence>
<dbReference type="GO" id="GO:0004467">
    <property type="term" value="F:long-chain fatty acid-CoA ligase activity"/>
    <property type="evidence" value="ECO:0007669"/>
    <property type="project" value="TreeGrafter"/>
</dbReference>
<evidence type="ECO:0000256" key="2">
    <source>
        <dbReference type="ARBA" id="ARBA00022840"/>
    </source>
</evidence>
<dbReference type="GO" id="GO:0005783">
    <property type="term" value="C:endoplasmic reticulum"/>
    <property type="evidence" value="ECO:0007669"/>
    <property type="project" value="TreeGrafter"/>
</dbReference>
<dbReference type="InterPro" id="IPR042099">
    <property type="entry name" value="ANL_N_sf"/>
</dbReference>
<dbReference type="EMBL" id="SNRW01007146">
    <property type="protein sequence ID" value="KAA6381749.1"/>
    <property type="molecule type" value="Genomic_DNA"/>
</dbReference>
<evidence type="ECO:0000256" key="1">
    <source>
        <dbReference type="ARBA" id="ARBA00022741"/>
    </source>
</evidence>
<evidence type="ECO:0000313" key="6">
    <source>
        <dbReference type="Proteomes" id="UP000324800"/>
    </source>
</evidence>
<dbReference type="InterPro" id="IPR000873">
    <property type="entry name" value="AMP-dep_synth/lig_dom"/>
</dbReference>
<dbReference type="InterPro" id="IPR020845">
    <property type="entry name" value="AMP-binding_CS"/>
</dbReference>
<dbReference type="GO" id="GO:0005524">
    <property type="term" value="F:ATP binding"/>
    <property type="evidence" value="ECO:0007669"/>
    <property type="project" value="UniProtKB-KW"/>
</dbReference>
<evidence type="ECO:0000256" key="3">
    <source>
        <dbReference type="SAM" id="MobiDB-lite"/>
    </source>
</evidence>
<dbReference type="SUPFAM" id="SSF56801">
    <property type="entry name" value="Acetyl-CoA synthetase-like"/>
    <property type="match status" value="1"/>
</dbReference>
<reference evidence="5 6" key="1">
    <citation type="submission" date="2019-03" db="EMBL/GenBank/DDBJ databases">
        <title>Single cell metagenomics reveals metabolic interactions within the superorganism composed of flagellate Streblomastix strix and complex community of Bacteroidetes bacteria on its surface.</title>
        <authorList>
            <person name="Treitli S.C."/>
            <person name="Kolisko M."/>
            <person name="Husnik F."/>
            <person name="Keeling P."/>
            <person name="Hampl V."/>
        </authorList>
    </citation>
    <scope>NUCLEOTIDE SEQUENCE [LARGE SCALE GENOMIC DNA]</scope>
    <source>
        <strain evidence="5">ST1C</strain>
    </source>
</reference>
<organism evidence="5 6">
    <name type="scientific">Streblomastix strix</name>
    <dbReference type="NCBI Taxonomy" id="222440"/>
    <lineage>
        <taxon>Eukaryota</taxon>
        <taxon>Metamonada</taxon>
        <taxon>Preaxostyla</taxon>
        <taxon>Oxymonadida</taxon>
        <taxon>Streblomastigidae</taxon>
        <taxon>Streblomastix</taxon>
    </lineage>
</organism>
<keyword evidence="2" id="KW-0067">ATP-binding</keyword>
<dbReference type="Proteomes" id="UP000324800">
    <property type="component" value="Unassembled WGS sequence"/>
</dbReference>
<feature type="region of interest" description="Disordered" evidence="3">
    <location>
        <begin position="598"/>
        <end position="631"/>
    </location>
</feature>
<comment type="caution">
    <text evidence="5">The sequence shown here is derived from an EMBL/GenBank/DDBJ whole genome shotgun (WGS) entry which is preliminary data.</text>
</comment>
<proteinExistence type="predicted"/>
<dbReference type="OrthoDB" id="1700726at2759"/>
<evidence type="ECO:0000313" key="5">
    <source>
        <dbReference type="EMBL" id="KAA6381749.1"/>
    </source>
</evidence>
<keyword evidence="1" id="KW-0547">Nucleotide-binding</keyword>
<dbReference type="PANTHER" id="PTHR43272:SF33">
    <property type="entry name" value="AMP-BINDING DOMAIN-CONTAINING PROTEIN-RELATED"/>
    <property type="match status" value="1"/>
</dbReference>
<name>A0A5J4VHA7_9EUKA</name>
<feature type="domain" description="AMP-dependent synthetase/ligase" evidence="4">
    <location>
        <begin position="59"/>
        <end position="459"/>
    </location>
</feature>
<sequence length="741" mass="83338">MAEEKGPIHTVKNKTEFSTQYYPMEGLTIQHLFRDCCERFADHDRLGWREYIPGSTKRGKYVFLKFKEVAEIVTYFGSGLRELGLQTQEAIGIMAKNCVEWSIADQAAACQGFVVIPVYDSYGPAECQMIISHSEMKAIVCSYDVLQFIAEARAANLLPNLKFVIVIDDPTKKDSSVPNGATHKFSEIVALGKSNPLPDADVKPETLFTIVYTSGTTGQPKGAMFTHGNFGASCVQLLSRGPIPPPDQNDYHLSYLPLAHIFARILEFALLQFGSGIGYYSGSMNNLTDDIATLRPTVLIGVPRVYQKTYQKIHGQVEQLGWFKKTMFNIAYAAKFRNLKKGKQTPWADALVFNQIKTKLGGRIRLCFNGSASLPAYISEFLSTCMGVIISEGYGLTETGATGTCTQLIKFDLGNTGCPYFGVEVRLCSIPEMDYYITDKPYPRGEILVRGPQNFIGYFKDEESTKAAFDEDHFFRTGDVGMWVPGVYRNDDDPNSNIPLDSLKIIDRRKNIFKLSQGEFICAERVEDIFTEYCPFIKQIMVYGPSTASALVAFTVPDWDLLLDKEREGIEEDKVSQWGNGAVGHYWEDVKADLNKQTKEQEPIIPSPGEDNEQKEDQIPKSAAAPSSSSALEGFKAPLSLRELLQHDDEVKRFLIRQLAKTADEHKESVRRFEIPKGIVVFADEWTDQNGCMTPSYKKKRDFIRNKYKDDFLNELKKIEEISAPLLKNVPDFESKKSSQK</sequence>